<accession>A0A6B4JPD0</accession>
<organism evidence="1 2">
    <name type="scientific">Clostridium botulinum</name>
    <dbReference type="NCBI Taxonomy" id="1491"/>
    <lineage>
        <taxon>Bacteria</taxon>
        <taxon>Bacillati</taxon>
        <taxon>Bacillota</taxon>
        <taxon>Clostridia</taxon>
        <taxon>Eubacteriales</taxon>
        <taxon>Clostridiaceae</taxon>
        <taxon>Clostridium</taxon>
    </lineage>
</organism>
<evidence type="ECO:0000313" key="2">
    <source>
        <dbReference type="Proteomes" id="UP000486903"/>
    </source>
</evidence>
<gene>
    <name evidence="1" type="ORF">FDG31_10305</name>
</gene>
<dbReference type="AlphaFoldDB" id="A0A6B4JPD0"/>
<dbReference type="Proteomes" id="UP000486903">
    <property type="component" value="Unassembled WGS sequence"/>
</dbReference>
<comment type="caution">
    <text evidence="1">The sequence shown here is derived from an EMBL/GenBank/DDBJ whole genome shotgun (WGS) entry which is preliminary data.</text>
</comment>
<name>A0A6B4JPD0_CLOBO</name>
<proteinExistence type="predicted"/>
<dbReference type="Pfam" id="PF14280">
    <property type="entry name" value="DUF4365"/>
    <property type="match status" value="1"/>
</dbReference>
<reference evidence="1 2" key="1">
    <citation type="submission" date="2019-04" db="EMBL/GenBank/DDBJ databases">
        <title>Genome sequencing of Clostridium botulinum Groups I-IV and Clostridium butyricum.</title>
        <authorList>
            <person name="Brunt J."/>
            <person name="Van Vliet A.H.M."/>
            <person name="Stringer S.C."/>
            <person name="Carter A.T."/>
            <person name="Peck M.W."/>
        </authorList>
    </citation>
    <scope>NUCLEOTIDE SEQUENCE [LARGE SCALE GENOMIC DNA]</scope>
    <source>
        <strain evidence="1 2">BL81</strain>
    </source>
</reference>
<protein>
    <submittedName>
        <fullName evidence="1">DUF4365 domain-containing protein</fullName>
    </submittedName>
</protein>
<dbReference type="InterPro" id="IPR025375">
    <property type="entry name" value="DUF4365"/>
</dbReference>
<evidence type="ECO:0000313" key="1">
    <source>
        <dbReference type="EMBL" id="NFV26555.1"/>
    </source>
</evidence>
<dbReference type="EMBL" id="SXFB01000006">
    <property type="protein sequence ID" value="NFV26555.1"/>
    <property type="molecule type" value="Genomic_DNA"/>
</dbReference>
<sequence>MATKVEDNINNNITEEHIKEGISTAYVKAIANHAGFNIEHSEYDYGFDGTFSGIKIRKYGTKKRIVSDGCKLDFQLKASINIEIDKDIVKYNLEAKNYNDLVDIDICTPRILIVYKIPKNKEEWIKVTSSGTIFNDCAWWCYLSGCEETENKERILIKIPKNQIFNQESLKELMGKVKRGELV</sequence>